<proteinExistence type="predicted"/>
<comment type="caution">
    <text evidence="1">The sequence shown here is derived from an EMBL/GenBank/DDBJ whole genome shotgun (WGS) entry which is preliminary data.</text>
</comment>
<dbReference type="EMBL" id="WNKU01000040">
    <property type="protein sequence ID" value="MTV50860.1"/>
    <property type="molecule type" value="Genomic_DNA"/>
</dbReference>
<sequence>MTRKGKVSFSFVLLFLTGILVVSIAQDYAGTSNIPEFKPQNNAGNQQVELPAQGPSIHNYIGGIEEPKMQYAKPSNNGYMQFAYPLPPYGNSSITPKISPLDDALENKAED</sequence>
<accession>A0A6I3SP80</accession>
<reference evidence="1 2" key="1">
    <citation type="submission" date="2019-11" db="EMBL/GenBank/DDBJ databases">
        <title>Whole-genome sequence of a the green, strictly anaerobic photosynthetic bacterium Heliobacillus mobilis DSM 6151.</title>
        <authorList>
            <person name="Kyndt J.A."/>
            <person name="Meyer T.E."/>
        </authorList>
    </citation>
    <scope>NUCLEOTIDE SEQUENCE [LARGE SCALE GENOMIC DNA]</scope>
    <source>
        <strain evidence="1 2">DSM 6151</strain>
    </source>
</reference>
<organism evidence="1 2">
    <name type="scientific">Heliobacterium mobile</name>
    <name type="common">Heliobacillus mobilis</name>
    <dbReference type="NCBI Taxonomy" id="28064"/>
    <lineage>
        <taxon>Bacteria</taxon>
        <taxon>Bacillati</taxon>
        <taxon>Bacillota</taxon>
        <taxon>Clostridia</taxon>
        <taxon>Eubacteriales</taxon>
        <taxon>Heliobacteriaceae</taxon>
        <taxon>Heliobacterium</taxon>
    </lineage>
</organism>
<evidence type="ECO:0000313" key="1">
    <source>
        <dbReference type="EMBL" id="MTV50860.1"/>
    </source>
</evidence>
<keyword evidence="2" id="KW-1185">Reference proteome</keyword>
<dbReference type="Proteomes" id="UP000430670">
    <property type="component" value="Unassembled WGS sequence"/>
</dbReference>
<protein>
    <submittedName>
        <fullName evidence="1">Uncharacterized protein</fullName>
    </submittedName>
</protein>
<dbReference type="AlphaFoldDB" id="A0A6I3SP80"/>
<gene>
    <name evidence="1" type="ORF">GJ688_18170</name>
</gene>
<evidence type="ECO:0000313" key="2">
    <source>
        <dbReference type="Proteomes" id="UP000430670"/>
    </source>
</evidence>
<name>A0A6I3SP80_HELMO</name>
<dbReference type="RefSeq" id="WP_155477941.1">
    <property type="nucleotide sequence ID" value="NZ_WNKU01000040.1"/>
</dbReference>